<keyword evidence="5 9" id="KW-1133">Transmembrane helix</keyword>
<protein>
    <recommendedName>
        <fullName evidence="10">3-oxo-5-alpha-steroid 4-dehydrogenase C-terminal domain-containing protein</fullName>
    </recommendedName>
</protein>
<dbReference type="Proteomes" id="UP000306584">
    <property type="component" value="Unassembled WGS sequence"/>
</dbReference>
<dbReference type="AlphaFoldDB" id="A0A4S9KK17"/>
<accession>A0A4S9KK17</accession>
<evidence type="ECO:0000313" key="12">
    <source>
        <dbReference type="Proteomes" id="UP000306584"/>
    </source>
</evidence>
<feature type="domain" description="3-oxo-5-alpha-steroid 4-dehydrogenase C-terminal" evidence="10">
    <location>
        <begin position="223"/>
        <end position="275"/>
    </location>
</feature>
<evidence type="ECO:0000256" key="2">
    <source>
        <dbReference type="ARBA" id="ARBA00007742"/>
    </source>
</evidence>
<reference evidence="11 12" key="1">
    <citation type="submission" date="2018-10" db="EMBL/GenBank/DDBJ databases">
        <title>Fifty Aureobasidium pullulans genomes reveal a recombining polyextremotolerant generalist.</title>
        <authorList>
            <person name="Gostincar C."/>
            <person name="Turk M."/>
            <person name="Zajc J."/>
            <person name="Gunde-Cimerman N."/>
        </authorList>
    </citation>
    <scope>NUCLEOTIDE SEQUENCE [LARGE SCALE GENOMIC DNA]</scope>
    <source>
        <strain evidence="11 12">EXF-6604</strain>
    </source>
</reference>
<dbReference type="GO" id="GO:0042761">
    <property type="term" value="P:very long-chain fatty acid biosynthetic process"/>
    <property type="evidence" value="ECO:0007669"/>
    <property type="project" value="TreeGrafter"/>
</dbReference>
<evidence type="ECO:0000256" key="8">
    <source>
        <dbReference type="ARBA" id="ARBA00023136"/>
    </source>
</evidence>
<keyword evidence="4 9" id="KW-0812">Transmembrane</keyword>
<dbReference type="Pfam" id="PF02544">
    <property type="entry name" value="Steroid_dh"/>
    <property type="match status" value="1"/>
</dbReference>
<evidence type="ECO:0000256" key="5">
    <source>
        <dbReference type="ARBA" id="ARBA00022989"/>
    </source>
</evidence>
<dbReference type="InterPro" id="IPR001104">
    <property type="entry name" value="3-oxo-5_a-steroid_4-DH_C"/>
</dbReference>
<dbReference type="PROSITE" id="PS50244">
    <property type="entry name" value="S5A_REDUCTASE"/>
    <property type="match status" value="1"/>
</dbReference>
<comment type="caution">
    <text evidence="11">The sequence shown here is derived from an EMBL/GenBank/DDBJ whole genome shotgun (WGS) entry which is preliminary data.</text>
</comment>
<name>A0A4S9KK17_AURPU</name>
<evidence type="ECO:0000256" key="6">
    <source>
        <dbReference type="ARBA" id="ARBA00023002"/>
    </source>
</evidence>
<evidence type="ECO:0000256" key="7">
    <source>
        <dbReference type="ARBA" id="ARBA00023098"/>
    </source>
</evidence>
<keyword evidence="6" id="KW-0560">Oxidoreductase</keyword>
<organism evidence="11 12">
    <name type="scientific">Aureobasidium pullulans</name>
    <name type="common">Black yeast</name>
    <name type="synonym">Pullularia pullulans</name>
    <dbReference type="NCBI Taxonomy" id="5580"/>
    <lineage>
        <taxon>Eukaryota</taxon>
        <taxon>Fungi</taxon>
        <taxon>Dikarya</taxon>
        <taxon>Ascomycota</taxon>
        <taxon>Pezizomycotina</taxon>
        <taxon>Dothideomycetes</taxon>
        <taxon>Dothideomycetidae</taxon>
        <taxon>Dothideales</taxon>
        <taxon>Saccotheciaceae</taxon>
        <taxon>Aureobasidium</taxon>
    </lineage>
</organism>
<proteinExistence type="inferred from homology"/>
<dbReference type="InterPro" id="IPR039357">
    <property type="entry name" value="SRD5A/TECR"/>
</dbReference>
<sequence>VVPDLPIESELPLEISGTELHQLIAATNNISKVRLRISRQKDGRGVIDPSSDLMTLEKRDKIFVKDFGKLARVLYRTKLWLSIEFHSCRISNIMLRSVHHRVRWCLIDTSCGVIPPTGPSHIIADTSTISRLDSSRGAGAGNSFHASVLKCDTARPEHIQEQLPLLGTFRCFACQAFYERVPGRRSSQSAHLHRVTSPETESNRCKTSNANEYPLMDFENTHGHKHVPKGLGFNWVTCPNYKFETLAWLGILIISHSWTAVLFVMVSLVHMRRWGWMKEIRHRKRVSRFIQGQEIRGPTR</sequence>
<comment type="subcellular location">
    <subcellularLocation>
        <location evidence="1">Membrane</location>
        <topology evidence="1">Multi-pass membrane protein</topology>
    </subcellularLocation>
</comment>
<evidence type="ECO:0000259" key="10">
    <source>
        <dbReference type="Pfam" id="PF02544"/>
    </source>
</evidence>
<evidence type="ECO:0000256" key="3">
    <source>
        <dbReference type="ARBA" id="ARBA00022516"/>
    </source>
</evidence>
<dbReference type="PANTHER" id="PTHR10556">
    <property type="entry name" value="3-OXO-5-ALPHA-STEROID 4-DEHYDROGENASE"/>
    <property type="match status" value="1"/>
</dbReference>
<feature type="transmembrane region" description="Helical" evidence="9">
    <location>
        <begin position="246"/>
        <end position="269"/>
    </location>
</feature>
<comment type="similarity">
    <text evidence="2">Belongs to the steroid 5-alpha reductase family.</text>
</comment>
<dbReference type="GO" id="GO:0016627">
    <property type="term" value="F:oxidoreductase activity, acting on the CH-CH group of donors"/>
    <property type="evidence" value="ECO:0007669"/>
    <property type="project" value="InterPro"/>
</dbReference>
<feature type="non-terminal residue" evidence="11">
    <location>
        <position position="1"/>
    </location>
</feature>
<dbReference type="PANTHER" id="PTHR10556:SF28">
    <property type="entry name" value="VERY-LONG-CHAIN ENOYL-COA REDUCTASE"/>
    <property type="match status" value="1"/>
</dbReference>
<gene>
    <name evidence="11" type="ORF">D6D01_07804</name>
</gene>
<keyword evidence="7" id="KW-0443">Lipid metabolism</keyword>
<keyword evidence="8 9" id="KW-0472">Membrane</keyword>
<evidence type="ECO:0000256" key="1">
    <source>
        <dbReference type="ARBA" id="ARBA00004141"/>
    </source>
</evidence>
<dbReference type="GO" id="GO:0016020">
    <property type="term" value="C:membrane"/>
    <property type="evidence" value="ECO:0007669"/>
    <property type="project" value="UniProtKB-SubCell"/>
</dbReference>
<evidence type="ECO:0000256" key="9">
    <source>
        <dbReference type="SAM" id="Phobius"/>
    </source>
</evidence>
<keyword evidence="3" id="KW-0444">Lipid biosynthesis</keyword>
<evidence type="ECO:0000313" key="11">
    <source>
        <dbReference type="EMBL" id="THY15985.1"/>
    </source>
</evidence>
<dbReference type="EMBL" id="QZBD01000403">
    <property type="protein sequence ID" value="THY15985.1"/>
    <property type="molecule type" value="Genomic_DNA"/>
</dbReference>
<evidence type="ECO:0000256" key="4">
    <source>
        <dbReference type="ARBA" id="ARBA00022692"/>
    </source>
</evidence>